<feature type="compositionally biased region" description="Polar residues" evidence="1">
    <location>
        <begin position="155"/>
        <end position="164"/>
    </location>
</feature>
<evidence type="ECO:0000256" key="1">
    <source>
        <dbReference type="SAM" id="MobiDB-lite"/>
    </source>
</evidence>
<gene>
    <name evidence="3" type="ORF">ACFQJ9_08785</name>
</gene>
<dbReference type="InterPro" id="IPR006949">
    <property type="entry name" value="Barrel_Baseplate_J-like"/>
</dbReference>
<dbReference type="Pfam" id="PF04865">
    <property type="entry name" value="Baseplate_J"/>
    <property type="match status" value="1"/>
</dbReference>
<dbReference type="PANTHER" id="PTHR37829:SF3">
    <property type="entry name" value="PROTEIN JAYE-RELATED"/>
    <property type="match status" value="1"/>
</dbReference>
<feature type="domain" description="Baseplate protein J-like barrel" evidence="2">
    <location>
        <begin position="98"/>
        <end position="184"/>
    </location>
</feature>
<evidence type="ECO:0000259" key="2">
    <source>
        <dbReference type="Pfam" id="PF04865"/>
    </source>
</evidence>
<evidence type="ECO:0000313" key="4">
    <source>
        <dbReference type="Proteomes" id="UP001596447"/>
    </source>
</evidence>
<name>A0ABD5Z2P5_9EURY</name>
<dbReference type="EMBL" id="JBHTAR010000011">
    <property type="protein sequence ID" value="MFC7199505.1"/>
    <property type="molecule type" value="Genomic_DNA"/>
</dbReference>
<organism evidence="3 4">
    <name type="scientific">Halospeciosus flavus</name>
    <dbReference type="NCBI Taxonomy" id="3032283"/>
    <lineage>
        <taxon>Archaea</taxon>
        <taxon>Methanobacteriati</taxon>
        <taxon>Methanobacteriota</taxon>
        <taxon>Stenosarchaea group</taxon>
        <taxon>Halobacteria</taxon>
        <taxon>Halobacteriales</taxon>
        <taxon>Halobacteriaceae</taxon>
        <taxon>Halospeciosus</taxon>
    </lineage>
</organism>
<dbReference type="AlphaFoldDB" id="A0ABD5Z2P5"/>
<keyword evidence="4" id="KW-1185">Reference proteome</keyword>
<dbReference type="RefSeq" id="WP_279529435.1">
    <property type="nucleotide sequence ID" value="NZ_CP122312.1"/>
</dbReference>
<dbReference type="InterPro" id="IPR052399">
    <property type="entry name" value="Phage_Baseplate_Assmbl_Protein"/>
</dbReference>
<proteinExistence type="predicted"/>
<feature type="compositionally biased region" description="Basic and acidic residues" evidence="1">
    <location>
        <begin position="179"/>
        <end position="203"/>
    </location>
</feature>
<accession>A0ABD5Z2P5</accession>
<feature type="region of interest" description="Disordered" evidence="1">
    <location>
        <begin position="155"/>
        <end position="206"/>
    </location>
</feature>
<sequence>MTVNDEGSFDPDTKEVILDAMMADAKTRFGDDLNDSELAIIRLFYDPIAERLAEAQIDLAAILDASQIANASGAALDKVVEQIGVSRKPAQRATGQARFQREEAASTDYTIPVGTVVQTGGYEPIEFETTVQATLPAGQTHVDVNIRALEGGSDSNLGPNTITRMKTPVTGINGVTNHVETDGGKNRETDPELRERAKTELGEGSRASAPALVRGLKRVPGVKSVSIFINDTPETDAEGRDSNAFELVVEGGDEQAVADQILELKAAGDGTVGGIAGTPKTGDAALPNGQTHPVSWSEPTQRQVYVDMTITTTEDYEGDTAVRDSIVRYIGGTRSSGTLTSGDLDGGDDVLVGEIEFAIRQVPGVYDVTDLKVGLTENPTGTDNVEISGQEVATSDALDGSLTITRNSL</sequence>
<dbReference type="Proteomes" id="UP001596447">
    <property type="component" value="Unassembled WGS sequence"/>
</dbReference>
<dbReference type="PANTHER" id="PTHR37829">
    <property type="entry name" value="PHAGE-LIKE ELEMENT PBSX PROTEIN XKDT"/>
    <property type="match status" value="1"/>
</dbReference>
<reference evidence="3 4" key="1">
    <citation type="journal article" date="2019" name="Int. J. Syst. Evol. Microbiol.">
        <title>The Global Catalogue of Microorganisms (GCM) 10K type strain sequencing project: providing services to taxonomists for standard genome sequencing and annotation.</title>
        <authorList>
            <consortium name="The Broad Institute Genomics Platform"/>
            <consortium name="The Broad Institute Genome Sequencing Center for Infectious Disease"/>
            <person name="Wu L."/>
            <person name="Ma J."/>
        </authorList>
    </citation>
    <scope>NUCLEOTIDE SEQUENCE [LARGE SCALE GENOMIC DNA]</scope>
    <source>
        <strain evidence="3 4">XZGYJ-43</strain>
    </source>
</reference>
<evidence type="ECO:0000313" key="3">
    <source>
        <dbReference type="EMBL" id="MFC7199505.1"/>
    </source>
</evidence>
<protein>
    <submittedName>
        <fullName evidence="3">Baseplate J/gp47 family protein</fullName>
    </submittedName>
</protein>
<comment type="caution">
    <text evidence="3">The sequence shown here is derived from an EMBL/GenBank/DDBJ whole genome shotgun (WGS) entry which is preliminary data.</text>
</comment>